<gene>
    <name evidence="12" type="ORF">QO012_001407</name>
</gene>
<evidence type="ECO:0000256" key="4">
    <source>
        <dbReference type="ARBA" id="ARBA00012745"/>
    </source>
</evidence>
<dbReference type="EMBL" id="JAUSVP010000003">
    <property type="protein sequence ID" value="MDQ0446916.1"/>
    <property type="molecule type" value="Genomic_DNA"/>
</dbReference>
<keyword evidence="9" id="KW-0862">Zinc</keyword>
<dbReference type="InterPro" id="IPR004463">
    <property type="entry name" value="UDP-acyl_GlcNac_deAcase"/>
</dbReference>
<comment type="cofactor">
    <cofactor evidence="1">
        <name>Zn(2+)</name>
        <dbReference type="ChEBI" id="CHEBI:29105"/>
    </cofactor>
</comment>
<dbReference type="SUPFAM" id="SSF54211">
    <property type="entry name" value="Ribosomal protein S5 domain 2-like"/>
    <property type="match status" value="2"/>
</dbReference>
<keyword evidence="6" id="KW-0441">Lipid A biosynthesis</keyword>
<evidence type="ECO:0000256" key="9">
    <source>
        <dbReference type="ARBA" id="ARBA00022833"/>
    </source>
</evidence>
<dbReference type="PANTHER" id="PTHR33694:SF1">
    <property type="entry name" value="UDP-3-O-ACYL-N-ACETYLGLUCOSAMINE DEACETYLASE 1, MITOCHONDRIAL-RELATED"/>
    <property type="match status" value="1"/>
</dbReference>
<protein>
    <recommendedName>
        <fullName evidence="4">UDP-3-O-acyl-N-acetylglucosamine deacetylase</fullName>
        <ecNumber evidence="4">3.5.1.108</ecNumber>
    </recommendedName>
</protein>
<dbReference type="InterPro" id="IPR015870">
    <property type="entry name" value="UDP-acyl_N-AcGlcN_deAcase_N"/>
</dbReference>
<reference evidence="12 13" key="1">
    <citation type="submission" date="2023-07" db="EMBL/GenBank/DDBJ databases">
        <title>Genomic Encyclopedia of Type Strains, Phase IV (KMG-IV): sequencing the most valuable type-strain genomes for metagenomic binning, comparative biology and taxonomic classification.</title>
        <authorList>
            <person name="Goeker M."/>
        </authorList>
    </citation>
    <scope>NUCLEOTIDE SEQUENCE [LARGE SCALE GENOMIC DNA]</scope>
    <source>
        <strain evidence="12 13">DSM 19013</strain>
    </source>
</reference>
<evidence type="ECO:0000256" key="10">
    <source>
        <dbReference type="ARBA" id="ARBA00023098"/>
    </source>
</evidence>
<keyword evidence="13" id="KW-1185">Reference proteome</keyword>
<keyword evidence="5" id="KW-0444">Lipid biosynthesis</keyword>
<evidence type="ECO:0000313" key="13">
    <source>
        <dbReference type="Proteomes" id="UP001231124"/>
    </source>
</evidence>
<evidence type="ECO:0000256" key="2">
    <source>
        <dbReference type="ARBA" id="ARBA00002923"/>
    </source>
</evidence>
<dbReference type="Pfam" id="PF03331">
    <property type="entry name" value="LpxC"/>
    <property type="match status" value="1"/>
</dbReference>
<dbReference type="Proteomes" id="UP001231124">
    <property type="component" value="Unassembled WGS sequence"/>
</dbReference>
<keyword evidence="8 12" id="KW-0378">Hydrolase</keyword>
<comment type="caution">
    <text evidence="12">The sequence shown here is derived from an EMBL/GenBank/DDBJ whole genome shotgun (WGS) entry which is preliminary data.</text>
</comment>
<organism evidence="12 13">
    <name type="scientific">Methylobacterium aerolatum</name>
    <dbReference type="NCBI Taxonomy" id="418708"/>
    <lineage>
        <taxon>Bacteria</taxon>
        <taxon>Pseudomonadati</taxon>
        <taxon>Pseudomonadota</taxon>
        <taxon>Alphaproteobacteria</taxon>
        <taxon>Hyphomicrobiales</taxon>
        <taxon>Methylobacteriaceae</taxon>
        <taxon>Methylobacterium</taxon>
    </lineage>
</organism>
<dbReference type="EC" id="3.5.1.108" evidence="4"/>
<dbReference type="Gene3D" id="3.30.1700.10">
    <property type="entry name" value="lpxc deacetylase, domain 2"/>
    <property type="match status" value="1"/>
</dbReference>
<dbReference type="InterPro" id="IPR011334">
    <property type="entry name" value="UDP-acyl_GlcNac_deAcase_C"/>
</dbReference>
<evidence type="ECO:0000313" key="12">
    <source>
        <dbReference type="EMBL" id="MDQ0446916.1"/>
    </source>
</evidence>
<dbReference type="Gene3D" id="3.30.230.20">
    <property type="entry name" value="lpxc deacetylase, domain 1"/>
    <property type="match status" value="1"/>
</dbReference>
<keyword evidence="10" id="KW-0443">Lipid metabolism</keyword>
<accession>A0ABU0HX79</accession>
<comment type="pathway">
    <text evidence="3">Glycolipid biosynthesis; lipid IV(A) biosynthesis; lipid IV(A) from (3R)-3-hydroxytetradecanoyl-[acyl-carrier-protein] and UDP-N-acetyl-alpha-D-glucosamine: step 2/6.</text>
</comment>
<evidence type="ECO:0000256" key="3">
    <source>
        <dbReference type="ARBA" id="ARBA00005002"/>
    </source>
</evidence>
<dbReference type="RefSeq" id="WP_238201677.1">
    <property type="nucleotide sequence ID" value="NZ_BPQE01000004.1"/>
</dbReference>
<evidence type="ECO:0000256" key="5">
    <source>
        <dbReference type="ARBA" id="ARBA00022516"/>
    </source>
</evidence>
<keyword evidence="7" id="KW-0479">Metal-binding</keyword>
<proteinExistence type="predicted"/>
<name>A0ABU0HX79_9HYPH</name>
<evidence type="ECO:0000256" key="7">
    <source>
        <dbReference type="ARBA" id="ARBA00022723"/>
    </source>
</evidence>
<comment type="catalytic activity">
    <reaction evidence="11">
        <text>a UDP-3-O-[(3R)-3-hydroxyacyl]-N-acetyl-alpha-D-glucosamine + H2O = a UDP-3-O-[(3R)-3-hydroxyacyl]-alpha-D-glucosamine + acetate</text>
        <dbReference type="Rhea" id="RHEA:67816"/>
        <dbReference type="ChEBI" id="CHEBI:15377"/>
        <dbReference type="ChEBI" id="CHEBI:30089"/>
        <dbReference type="ChEBI" id="CHEBI:137740"/>
        <dbReference type="ChEBI" id="CHEBI:173225"/>
        <dbReference type="EC" id="3.5.1.108"/>
    </reaction>
</comment>
<evidence type="ECO:0000256" key="8">
    <source>
        <dbReference type="ARBA" id="ARBA00022801"/>
    </source>
</evidence>
<dbReference type="PANTHER" id="PTHR33694">
    <property type="entry name" value="UDP-3-O-ACYL-N-ACETYLGLUCOSAMINE DEACETYLASE 1, MITOCHONDRIAL-RELATED"/>
    <property type="match status" value="1"/>
</dbReference>
<sequence>MRKPDEAMARPQATLAAAFALSGRGLHTGLTATVRVMPAPVGHGIVFRRRLKNSRIEEVPALWRYQHPQPACTALGHGSVLVRTVEHLMAALYAAWIDNALIEIDAEELPIFDGSATPWCEGIAAAGRVEQEAPVRTLRVLRRVEVADSHRRLAIDPGRGFAVSAHIALRHCGSFAWSGPVGPETFAREIAPSRSFGRFLRVMAGRTYGYMTRKPLLQGCGPKSAALLIGNRVIGGLRMPDELVRHRVLDITGDLALVGHPVAARVEAHHTCHALNHLLVAALMRDAGAWELA</sequence>
<evidence type="ECO:0000256" key="11">
    <source>
        <dbReference type="ARBA" id="ARBA00024535"/>
    </source>
</evidence>
<evidence type="ECO:0000256" key="1">
    <source>
        <dbReference type="ARBA" id="ARBA00001947"/>
    </source>
</evidence>
<dbReference type="GO" id="GO:0103117">
    <property type="term" value="F:UDP-3-O-acyl-N-acetylglucosamine deacetylase activity"/>
    <property type="evidence" value="ECO:0007669"/>
    <property type="project" value="UniProtKB-EC"/>
</dbReference>
<dbReference type="InterPro" id="IPR020568">
    <property type="entry name" value="Ribosomal_Su5_D2-typ_SF"/>
</dbReference>
<evidence type="ECO:0000256" key="6">
    <source>
        <dbReference type="ARBA" id="ARBA00022556"/>
    </source>
</evidence>
<comment type="function">
    <text evidence="2">Catalyzes the hydrolysis of UDP-3-O-myristoyl-N-acetylglucosamine to form UDP-3-O-myristoylglucosamine and acetate, the committed step in lipid A biosynthesis.</text>
</comment>